<evidence type="ECO:0000313" key="2">
    <source>
        <dbReference type="Proteomes" id="UP001234297"/>
    </source>
</evidence>
<proteinExistence type="predicted"/>
<comment type="caution">
    <text evidence="1">The sequence shown here is derived from an EMBL/GenBank/DDBJ whole genome shotgun (WGS) entry which is preliminary data.</text>
</comment>
<protein>
    <submittedName>
        <fullName evidence="1">Uncharacterized protein</fullName>
    </submittedName>
</protein>
<gene>
    <name evidence="1" type="ORF">MRB53_022967</name>
</gene>
<dbReference type="Proteomes" id="UP001234297">
    <property type="component" value="Chromosome 7"/>
</dbReference>
<reference evidence="1 2" key="1">
    <citation type="journal article" date="2022" name="Hortic Res">
        <title>A haplotype resolved chromosomal level avocado genome allows analysis of novel avocado genes.</title>
        <authorList>
            <person name="Nath O."/>
            <person name="Fletcher S.J."/>
            <person name="Hayward A."/>
            <person name="Shaw L.M."/>
            <person name="Masouleh A.K."/>
            <person name="Furtado A."/>
            <person name="Henry R.J."/>
            <person name="Mitter N."/>
        </authorList>
    </citation>
    <scope>NUCLEOTIDE SEQUENCE [LARGE SCALE GENOMIC DNA]</scope>
    <source>
        <strain evidence="2">cv. Hass</strain>
    </source>
</reference>
<dbReference type="EMBL" id="CM056815">
    <property type="protein sequence ID" value="KAJ8629644.1"/>
    <property type="molecule type" value="Genomic_DNA"/>
</dbReference>
<evidence type="ECO:0000313" key="1">
    <source>
        <dbReference type="EMBL" id="KAJ8629644.1"/>
    </source>
</evidence>
<name>A0ACC2L864_PERAE</name>
<accession>A0ACC2L864</accession>
<sequence>MAAVLFTVAKKLASLLEYSEVSNLSTVYSGIKWIETELTREHDLLAEDPGLEMNSKELRKWVRDLTDVAQNIEDIVDNFNFNLERREQQMGCMGSAFFAVKDKVARYKIVAEVKQVKEKMSHICENMPDKQVVGFDKDFDALVKLLVEGNGPHPLYTFIFGPCGAGKTTLVKKVYDSDAVKKQFPYPFWFHGPAPRFWESIAFFKKMTIKLTGRSQEEVRSISETNMCRMISTALKGKRYLIVLDIDLRYPGDINPGEDFIIKHLMSDIRKAFPNEMNGSRVVVTCNDKKDAHLFGQGIEVHELGMLSSEEKWKLFLNTWDFDATTAETTAGLPWEDYDFGVKRIRLESPVRDFAAMKAMQYNLISHNIDNEGFLDSNSSNVAGLVIHSSGINNLIFHGQKVSLPNLRWLLCFPQLTVIGGERPLQKLPRRDIFPGFLEKLCLKWSLLEQDPMATLEQLISLAVLKLRCGSFLGKKMVCSAGGFQKLRLLELDLLDELEELTVEEGAMPNLKHLVIRLCNRLKELPQGLLHSHSIEKLEVAGMPDTFNARLQNNKGEDWDKIKHIKSVTVDGIPTGASSSSSSSFQPY</sequence>
<organism evidence="1 2">
    <name type="scientific">Persea americana</name>
    <name type="common">Avocado</name>
    <dbReference type="NCBI Taxonomy" id="3435"/>
    <lineage>
        <taxon>Eukaryota</taxon>
        <taxon>Viridiplantae</taxon>
        <taxon>Streptophyta</taxon>
        <taxon>Embryophyta</taxon>
        <taxon>Tracheophyta</taxon>
        <taxon>Spermatophyta</taxon>
        <taxon>Magnoliopsida</taxon>
        <taxon>Magnoliidae</taxon>
        <taxon>Laurales</taxon>
        <taxon>Lauraceae</taxon>
        <taxon>Persea</taxon>
    </lineage>
</organism>
<keyword evidence="2" id="KW-1185">Reference proteome</keyword>